<gene>
    <name evidence="2" type="ORF">UFOPK3662_03044</name>
</gene>
<keyword evidence="1" id="KW-0472">Membrane</keyword>
<feature type="transmembrane region" description="Helical" evidence="1">
    <location>
        <begin position="6"/>
        <end position="21"/>
    </location>
</feature>
<feature type="transmembrane region" description="Helical" evidence="1">
    <location>
        <begin position="42"/>
        <end position="67"/>
    </location>
</feature>
<keyword evidence="1" id="KW-1133">Transmembrane helix</keyword>
<evidence type="ECO:0000256" key="1">
    <source>
        <dbReference type="SAM" id="Phobius"/>
    </source>
</evidence>
<name>A0A6J7KV64_9ZZZZ</name>
<dbReference type="AlphaFoldDB" id="A0A6J7KV64"/>
<proteinExistence type="predicted"/>
<organism evidence="2">
    <name type="scientific">freshwater metagenome</name>
    <dbReference type="NCBI Taxonomy" id="449393"/>
    <lineage>
        <taxon>unclassified sequences</taxon>
        <taxon>metagenomes</taxon>
        <taxon>ecological metagenomes</taxon>
    </lineage>
</organism>
<sequence>MTGWVYIGIISVGLIGWAFVLEDRIDYEHRLATWWVDGARDLGAAAGPVSFIRSTLLLAIYCVVAWLGDLLATGLGHPLWALLLSGPAMLAYAPVVLAMAPIDFTAYTTWRSHLAAAGADTGQQRAIAWGAGPPALAGFGAVLFTLFTTFGV</sequence>
<protein>
    <submittedName>
        <fullName evidence="2">Unannotated protein</fullName>
    </submittedName>
</protein>
<dbReference type="EMBL" id="CAFBMW010000031">
    <property type="protein sequence ID" value="CAB4958269.1"/>
    <property type="molecule type" value="Genomic_DNA"/>
</dbReference>
<keyword evidence="1" id="KW-0812">Transmembrane</keyword>
<reference evidence="2" key="1">
    <citation type="submission" date="2020-05" db="EMBL/GenBank/DDBJ databases">
        <authorList>
            <person name="Chiriac C."/>
            <person name="Salcher M."/>
            <person name="Ghai R."/>
            <person name="Kavagutti S V."/>
        </authorList>
    </citation>
    <scope>NUCLEOTIDE SEQUENCE</scope>
</reference>
<feature type="transmembrane region" description="Helical" evidence="1">
    <location>
        <begin position="79"/>
        <end position="102"/>
    </location>
</feature>
<accession>A0A6J7KV64</accession>
<evidence type="ECO:0000313" key="2">
    <source>
        <dbReference type="EMBL" id="CAB4958269.1"/>
    </source>
</evidence>